<dbReference type="EMBL" id="ASPP01023609">
    <property type="protein sequence ID" value="ETO10170.1"/>
    <property type="molecule type" value="Genomic_DNA"/>
</dbReference>
<gene>
    <name evidence="2" type="ORF">RFI_27209</name>
</gene>
<dbReference type="OrthoDB" id="432818at2759"/>
<feature type="compositionally biased region" description="Low complexity" evidence="1">
    <location>
        <begin position="501"/>
        <end position="510"/>
    </location>
</feature>
<feature type="region of interest" description="Disordered" evidence="1">
    <location>
        <begin position="501"/>
        <end position="531"/>
    </location>
</feature>
<feature type="compositionally biased region" description="Basic and acidic residues" evidence="1">
    <location>
        <begin position="620"/>
        <end position="630"/>
    </location>
</feature>
<feature type="region of interest" description="Disordered" evidence="1">
    <location>
        <begin position="590"/>
        <end position="655"/>
    </location>
</feature>
<organism evidence="2 3">
    <name type="scientific">Reticulomyxa filosa</name>
    <dbReference type="NCBI Taxonomy" id="46433"/>
    <lineage>
        <taxon>Eukaryota</taxon>
        <taxon>Sar</taxon>
        <taxon>Rhizaria</taxon>
        <taxon>Retaria</taxon>
        <taxon>Foraminifera</taxon>
        <taxon>Monothalamids</taxon>
        <taxon>Reticulomyxidae</taxon>
        <taxon>Reticulomyxa</taxon>
    </lineage>
</organism>
<dbReference type="PANTHER" id="PTHR22772">
    <property type="entry name" value="NOVEL ZZ TYPE ZINC FINGER DOMAIN CONTAINING PROTEIN"/>
    <property type="match status" value="1"/>
</dbReference>
<sequence length="1076" mass="120733">MPKISEQSVFQLVTGLFKDLLAKSQLMTTPKNVAANETSKEIQKSYFMRFLQFSSIVLAAATRIVKAQTGHLKAKLHSASKQKDAGKAKDKTNKDEQMKQQQEEVVNKYLRLSLLSVLPALLTALGSDKIISDKALVSSLVSCVWNFSKELNRLNEMLPNALKTDQQFVKKLAGELTSEIQVLETSHPYPPGMQVFRQTVHFPNADSIRLTFDPRCATISNADVVQIAYNRLSSSEEIVPNGTFYGPPKQSWPRSSMIVGSNSIIITMSARSQRGKGNIANRWGFRVIAQGVVTNVLPWLTDLAATTSGLLGRLCGSLIRGEPITRHDRDFYAYIYSPDMIAGTLESASGPANTRESKEANGEELSAANTRGENRTDRKHLDKLQCNGLLSAGLEDPSTIDNHVWSKDLWFDEALSPPRSISIESKENLQFLLDYIEAKDHTRPLIDLFEKQQGRLVVNPKFIQDWKRAVRAVQATMVKHGGITSLARQYCQHHTAITTTTASSSLTTGSEDNAITSSPSKKKTTTTTTTQKLSDNDLRILSERVQVIANAIKPLTLRWMGPAAQQLKHWNFWFSYEEVEFKTEAYKDRMTQHQKTQDTNLETSSGNNNNNNNNSNTESASKEQTKESDQKSNMPTTEAKGDEKTSVEEKKEEKPMFPTASFVLFEDEYGDPSKVGDLEQMCRLKRSPFYPYNIAKTVDRLYHDVYMKELAECLKQQKPPKDGHIQIAEYVTQICQRLLLFRSCHSTEPLFGSTAQTAPASTPPVATLSLNRASSAKERNAQGQLINSPLPEDDEWDDDMDLTRSMSDYIPQQQIQYNRSDKEAQNKVEESDTVKLGRSHSEAPEKRRASTPKQKEQKSKSPADMEVKAPPKSESGKDKEGSGQGSNKSLSERVQGLRNWIGTYQQWKSWQERSLFTVNEKQSPLESIVQLIETGLDPNDLISTARAQQLRGLHRQMGLKYLAQMLRESSLDVCRLQLIGVLSESLRNSGRSFDLPLVSKNRLANLFDGLGCCDARTRLSVQKRLGECIDVLTSLMSNDFKTEVSYLTRILALSDVFSLSFHESLHETIKEQKLLS</sequence>
<feature type="region of interest" description="Disordered" evidence="1">
    <location>
        <begin position="75"/>
        <end position="98"/>
    </location>
</feature>
<reference evidence="2 3" key="1">
    <citation type="journal article" date="2013" name="Curr. Biol.">
        <title>The Genome of the Foraminiferan Reticulomyxa filosa.</title>
        <authorList>
            <person name="Glockner G."/>
            <person name="Hulsmann N."/>
            <person name="Schleicher M."/>
            <person name="Noegel A.A."/>
            <person name="Eichinger L."/>
            <person name="Gallinger C."/>
            <person name="Pawlowski J."/>
            <person name="Sierra R."/>
            <person name="Euteneuer U."/>
            <person name="Pillet L."/>
            <person name="Moustafa A."/>
            <person name="Platzer M."/>
            <person name="Groth M."/>
            <person name="Szafranski K."/>
            <person name="Schliwa M."/>
        </authorList>
    </citation>
    <scope>NUCLEOTIDE SEQUENCE [LARGE SCALE GENOMIC DNA]</scope>
</reference>
<feature type="region of interest" description="Disordered" evidence="1">
    <location>
        <begin position="773"/>
        <end position="892"/>
    </location>
</feature>
<accession>X6MAV3</accession>
<dbReference type="PANTHER" id="PTHR22772:SF5">
    <property type="entry name" value="HECT DOMAIN E3 UBIQUITIN PROTEIN LIGASE 4"/>
    <property type="match status" value="1"/>
</dbReference>
<keyword evidence="3" id="KW-1185">Reference proteome</keyword>
<dbReference type="Proteomes" id="UP000023152">
    <property type="component" value="Unassembled WGS sequence"/>
</dbReference>
<feature type="non-terminal residue" evidence="2">
    <location>
        <position position="1076"/>
    </location>
</feature>
<keyword evidence="2" id="KW-0418">Kinase</keyword>
<keyword evidence="2" id="KW-0808">Transferase</keyword>
<dbReference type="InterPro" id="IPR040099">
    <property type="entry name" value="ZZEF1"/>
</dbReference>
<feature type="compositionally biased region" description="Polar residues" evidence="1">
    <location>
        <begin position="804"/>
        <end position="818"/>
    </location>
</feature>
<dbReference type="AlphaFoldDB" id="X6MAV3"/>
<evidence type="ECO:0000313" key="3">
    <source>
        <dbReference type="Proteomes" id="UP000023152"/>
    </source>
</evidence>
<feature type="compositionally biased region" description="Low complexity" evidence="1">
    <location>
        <begin position="604"/>
        <end position="616"/>
    </location>
</feature>
<protein>
    <submittedName>
        <fullName evidence="2">Phosphatidylinositol-4-phosphate 5-kinase family protein</fullName>
    </submittedName>
</protein>
<dbReference type="GO" id="GO:0016301">
    <property type="term" value="F:kinase activity"/>
    <property type="evidence" value="ECO:0007669"/>
    <property type="project" value="UniProtKB-KW"/>
</dbReference>
<feature type="region of interest" description="Disordered" evidence="1">
    <location>
        <begin position="346"/>
        <end position="378"/>
    </location>
</feature>
<feature type="compositionally biased region" description="Basic and acidic residues" evidence="1">
    <location>
        <begin position="81"/>
        <end position="98"/>
    </location>
</feature>
<feature type="compositionally biased region" description="Basic and acidic residues" evidence="1">
    <location>
        <begin position="819"/>
        <end position="881"/>
    </location>
</feature>
<evidence type="ECO:0000256" key="1">
    <source>
        <dbReference type="SAM" id="MobiDB-lite"/>
    </source>
</evidence>
<feature type="compositionally biased region" description="Polar residues" evidence="1">
    <location>
        <begin position="593"/>
        <end position="603"/>
    </location>
</feature>
<proteinExistence type="predicted"/>
<comment type="caution">
    <text evidence="2">The sequence shown here is derived from an EMBL/GenBank/DDBJ whole genome shotgun (WGS) entry which is preliminary data.</text>
</comment>
<feature type="compositionally biased region" description="Basic and acidic residues" evidence="1">
    <location>
        <begin position="639"/>
        <end position="655"/>
    </location>
</feature>
<name>X6MAV3_RETFI</name>
<evidence type="ECO:0000313" key="2">
    <source>
        <dbReference type="EMBL" id="ETO10170.1"/>
    </source>
</evidence>
<feature type="compositionally biased region" description="Acidic residues" evidence="1">
    <location>
        <begin position="791"/>
        <end position="800"/>
    </location>
</feature>